<gene>
    <name evidence="1" type="ORF">FKW44_004082</name>
</gene>
<sequence>MSGELDILGHDGDTLVVDGAQADFFEETHELSLGGLLESHDSRSLEAEVSLKVLGDLMDESLEGQLSVEEFGAFLDLMESHGA</sequence>
<organism evidence="1 2">
    <name type="scientific">Caligus rogercresseyi</name>
    <name type="common">Sea louse</name>
    <dbReference type="NCBI Taxonomy" id="217165"/>
    <lineage>
        <taxon>Eukaryota</taxon>
        <taxon>Metazoa</taxon>
        <taxon>Ecdysozoa</taxon>
        <taxon>Arthropoda</taxon>
        <taxon>Crustacea</taxon>
        <taxon>Multicrustacea</taxon>
        <taxon>Hexanauplia</taxon>
        <taxon>Copepoda</taxon>
        <taxon>Siphonostomatoida</taxon>
        <taxon>Caligidae</taxon>
        <taxon>Caligus</taxon>
    </lineage>
</organism>
<evidence type="ECO:0000313" key="1">
    <source>
        <dbReference type="EMBL" id="QQP52072.1"/>
    </source>
</evidence>
<proteinExistence type="predicted"/>
<protein>
    <submittedName>
        <fullName evidence="1">Histone H3</fullName>
    </submittedName>
</protein>
<dbReference type="OrthoDB" id="8963520at2759"/>
<reference evidence="2" key="1">
    <citation type="submission" date="2021-01" db="EMBL/GenBank/DDBJ databases">
        <title>Caligus Genome Assembly.</title>
        <authorList>
            <person name="Gallardo-Escarate C."/>
        </authorList>
    </citation>
    <scope>NUCLEOTIDE SEQUENCE [LARGE SCALE GENOMIC DNA]</scope>
</reference>
<keyword evidence="2" id="KW-1185">Reference proteome</keyword>
<name>A0A7T8HLD4_CALRO</name>
<dbReference type="EMBL" id="CP045892">
    <property type="protein sequence ID" value="QQP52072.1"/>
    <property type="molecule type" value="Genomic_DNA"/>
</dbReference>
<evidence type="ECO:0000313" key="2">
    <source>
        <dbReference type="Proteomes" id="UP000595437"/>
    </source>
</evidence>
<dbReference type="Proteomes" id="UP000595437">
    <property type="component" value="Chromosome 3"/>
</dbReference>
<dbReference type="AlphaFoldDB" id="A0A7T8HLD4"/>
<accession>A0A7T8HLD4</accession>